<evidence type="ECO:0000256" key="2">
    <source>
        <dbReference type="SAM" id="SignalP"/>
    </source>
</evidence>
<evidence type="ECO:0000256" key="1">
    <source>
        <dbReference type="SAM" id="MobiDB-lite"/>
    </source>
</evidence>
<feature type="region of interest" description="Disordered" evidence="1">
    <location>
        <begin position="186"/>
        <end position="246"/>
    </location>
</feature>
<feature type="compositionally biased region" description="Polar residues" evidence="1">
    <location>
        <begin position="186"/>
        <end position="203"/>
    </location>
</feature>
<gene>
    <name evidence="3" type="ORF">QBC35DRAFT_298524</name>
</gene>
<feature type="chain" id="PRO_5042859896" description="Infection structure specific protein" evidence="2">
    <location>
        <begin position="20"/>
        <end position="271"/>
    </location>
</feature>
<evidence type="ECO:0000313" key="4">
    <source>
        <dbReference type="Proteomes" id="UP001302126"/>
    </source>
</evidence>
<sequence>MHTFTLVSAALAGASLVLASPAPVAASAPIITPAPLPELVHRAIAPRTHDGDFESMSPEESSCYSKYQSILTKYAQPIKDPKLSEYMLSRANAIQSVAPGAIDEICSVGYGEDPNIPKGVESIYKSYTNSAKNAVKSLQPEVDSLSSCGNGAVPMLQMMLITDEMSCKTAYKNYMAAVEDAITESLDGTATERPQTGATSTVRLATGSGGDATSAAGGSEETGAAEEANASSTSGGAASSSSTAGAAPRETNYMAVAAAAAMAVAGAMAAL</sequence>
<evidence type="ECO:0000313" key="3">
    <source>
        <dbReference type="EMBL" id="KAK4185674.1"/>
    </source>
</evidence>
<proteinExistence type="predicted"/>
<keyword evidence="2" id="KW-0732">Signal</keyword>
<dbReference type="Proteomes" id="UP001302126">
    <property type="component" value="Unassembled WGS sequence"/>
</dbReference>
<dbReference type="EMBL" id="MU864443">
    <property type="protein sequence ID" value="KAK4185674.1"/>
    <property type="molecule type" value="Genomic_DNA"/>
</dbReference>
<evidence type="ECO:0008006" key="5">
    <source>
        <dbReference type="Google" id="ProtNLM"/>
    </source>
</evidence>
<protein>
    <recommendedName>
        <fullName evidence="5">Infection structure specific protein</fullName>
    </recommendedName>
</protein>
<reference evidence="3" key="1">
    <citation type="journal article" date="2023" name="Mol. Phylogenet. Evol.">
        <title>Genome-scale phylogeny and comparative genomics of the fungal order Sordariales.</title>
        <authorList>
            <person name="Hensen N."/>
            <person name="Bonometti L."/>
            <person name="Westerberg I."/>
            <person name="Brannstrom I.O."/>
            <person name="Guillou S."/>
            <person name="Cros-Aarteil S."/>
            <person name="Calhoun S."/>
            <person name="Haridas S."/>
            <person name="Kuo A."/>
            <person name="Mondo S."/>
            <person name="Pangilinan J."/>
            <person name="Riley R."/>
            <person name="LaButti K."/>
            <person name="Andreopoulos B."/>
            <person name="Lipzen A."/>
            <person name="Chen C."/>
            <person name="Yan M."/>
            <person name="Daum C."/>
            <person name="Ng V."/>
            <person name="Clum A."/>
            <person name="Steindorff A."/>
            <person name="Ohm R.A."/>
            <person name="Martin F."/>
            <person name="Silar P."/>
            <person name="Natvig D.O."/>
            <person name="Lalanne C."/>
            <person name="Gautier V."/>
            <person name="Ament-Velasquez S.L."/>
            <person name="Kruys A."/>
            <person name="Hutchinson M.I."/>
            <person name="Powell A.J."/>
            <person name="Barry K."/>
            <person name="Miller A.N."/>
            <person name="Grigoriev I.V."/>
            <person name="Debuchy R."/>
            <person name="Gladieux P."/>
            <person name="Hiltunen Thoren M."/>
            <person name="Johannesson H."/>
        </authorList>
    </citation>
    <scope>NUCLEOTIDE SEQUENCE</scope>
    <source>
        <strain evidence="3">PSN309</strain>
    </source>
</reference>
<keyword evidence="4" id="KW-1185">Reference proteome</keyword>
<reference evidence="3" key="2">
    <citation type="submission" date="2023-05" db="EMBL/GenBank/DDBJ databases">
        <authorList>
            <consortium name="Lawrence Berkeley National Laboratory"/>
            <person name="Steindorff A."/>
            <person name="Hensen N."/>
            <person name="Bonometti L."/>
            <person name="Westerberg I."/>
            <person name="Brannstrom I.O."/>
            <person name="Guillou S."/>
            <person name="Cros-Aarteil S."/>
            <person name="Calhoun S."/>
            <person name="Haridas S."/>
            <person name="Kuo A."/>
            <person name="Mondo S."/>
            <person name="Pangilinan J."/>
            <person name="Riley R."/>
            <person name="Labutti K."/>
            <person name="Andreopoulos B."/>
            <person name="Lipzen A."/>
            <person name="Chen C."/>
            <person name="Yanf M."/>
            <person name="Daum C."/>
            <person name="Ng V."/>
            <person name="Clum A."/>
            <person name="Ohm R."/>
            <person name="Martin F."/>
            <person name="Silar P."/>
            <person name="Natvig D."/>
            <person name="Lalanne C."/>
            <person name="Gautier V."/>
            <person name="Ament-Velasquez S.L."/>
            <person name="Kruys A."/>
            <person name="Hutchinson M.I."/>
            <person name="Powell A.J."/>
            <person name="Barry K."/>
            <person name="Miller A.N."/>
            <person name="Grigoriev I.V."/>
            <person name="Debuchy R."/>
            <person name="Gladieux P."/>
            <person name="Thoren M.H."/>
            <person name="Johannesson H."/>
        </authorList>
    </citation>
    <scope>NUCLEOTIDE SEQUENCE</scope>
    <source>
        <strain evidence="3">PSN309</strain>
    </source>
</reference>
<name>A0AAN6WPA0_9PEZI</name>
<feature type="compositionally biased region" description="Low complexity" evidence="1">
    <location>
        <begin position="211"/>
        <end position="246"/>
    </location>
</feature>
<accession>A0AAN6WPA0</accession>
<comment type="caution">
    <text evidence="3">The sequence shown here is derived from an EMBL/GenBank/DDBJ whole genome shotgun (WGS) entry which is preliminary data.</text>
</comment>
<organism evidence="3 4">
    <name type="scientific">Podospora australis</name>
    <dbReference type="NCBI Taxonomy" id="1536484"/>
    <lineage>
        <taxon>Eukaryota</taxon>
        <taxon>Fungi</taxon>
        <taxon>Dikarya</taxon>
        <taxon>Ascomycota</taxon>
        <taxon>Pezizomycotina</taxon>
        <taxon>Sordariomycetes</taxon>
        <taxon>Sordariomycetidae</taxon>
        <taxon>Sordariales</taxon>
        <taxon>Podosporaceae</taxon>
        <taxon>Podospora</taxon>
    </lineage>
</organism>
<dbReference type="AlphaFoldDB" id="A0AAN6WPA0"/>
<feature type="signal peptide" evidence="2">
    <location>
        <begin position="1"/>
        <end position="19"/>
    </location>
</feature>